<dbReference type="RefSeq" id="WP_204025850.1">
    <property type="nucleotide sequence ID" value="NZ_BOOW01000018.1"/>
</dbReference>
<feature type="region of interest" description="Disordered" evidence="2">
    <location>
        <begin position="294"/>
        <end position="314"/>
    </location>
</feature>
<dbReference type="PANTHER" id="PTHR43798:SF31">
    <property type="entry name" value="AB HYDROLASE SUPERFAMILY PROTEIN YCLE"/>
    <property type="match status" value="1"/>
</dbReference>
<dbReference type="Proteomes" id="UP000606172">
    <property type="component" value="Unassembled WGS sequence"/>
</dbReference>
<keyword evidence="1 4" id="KW-0378">Hydrolase</keyword>
<dbReference type="InterPro" id="IPR050266">
    <property type="entry name" value="AB_hydrolase_sf"/>
</dbReference>
<dbReference type="GO" id="GO:0016787">
    <property type="term" value="F:hydrolase activity"/>
    <property type="evidence" value="ECO:0007669"/>
    <property type="project" value="UniProtKB-KW"/>
</dbReference>
<dbReference type="Gene3D" id="3.40.50.1820">
    <property type="entry name" value="alpha/beta hydrolase"/>
    <property type="match status" value="1"/>
</dbReference>
<feature type="compositionally biased region" description="Low complexity" evidence="2">
    <location>
        <begin position="299"/>
        <end position="308"/>
    </location>
</feature>
<evidence type="ECO:0000256" key="2">
    <source>
        <dbReference type="SAM" id="MobiDB-lite"/>
    </source>
</evidence>
<evidence type="ECO:0000313" key="4">
    <source>
        <dbReference type="EMBL" id="GII92798.1"/>
    </source>
</evidence>
<proteinExistence type="predicted"/>
<feature type="domain" description="AB hydrolase-1" evidence="3">
    <location>
        <begin position="24"/>
        <end position="260"/>
    </location>
</feature>
<dbReference type="EMBL" id="BOOW01000018">
    <property type="protein sequence ID" value="GII92798.1"/>
    <property type="molecule type" value="Genomic_DNA"/>
</dbReference>
<dbReference type="InterPro" id="IPR000073">
    <property type="entry name" value="AB_hydrolase_1"/>
</dbReference>
<evidence type="ECO:0000259" key="3">
    <source>
        <dbReference type="Pfam" id="PF00561"/>
    </source>
</evidence>
<evidence type="ECO:0000256" key="1">
    <source>
        <dbReference type="ARBA" id="ARBA00022801"/>
    </source>
</evidence>
<dbReference type="PANTHER" id="PTHR43798">
    <property type="entry name" value="MONOACYLGLYCEROL LIPASE"/>
    <property type="match status" value="1"/>
</dbReference>
<reference evidence="4" key="1">
    <citation type="submission" date="2021-01" db="EMBL/GenBank/DDBJ databases">
        <title>Whole genome shotgun sequence of Sinosporangium siamense NBRC 109515.</title>
        <authorList>
            <person name="Komaki H."/>
            <person name="Tamura T."/>
        </authorList>
    </citation>
    <scope>NUCLEOTIDE SEQUENCE</scope>
    <source>
        <strain evidence="4">NBRC 109515</strain>
    </source>
</reference>
<gene>
    <name evidence="4" type="ORF">Ssi02_30290</name>
</gene>
<dbReference type="Pfam" id="PF00561">
    <property type="entry name" value="Abhydrolase_1"/>
    <property type="match status" value="1"/>
</dbReference>
<sequence>MSPRTEAVSPDGTRLAVAVDGAGPPLLFLHEVAGDLDDWERQVEHFAGRYTCVRYNARGYPPSDVPTGPHRYGQHAAVQDALSVLDSLGMSAAHVVGLSMGGFCALHLALDHPGRCLSLTVAGAGYGSAPHQRAGFAEEARTASRLFATDPVAAASAYQDGPTRRQFRRKDHAAWRAFGARLAARDPVGMSMTFAEVLARRPSLYDLRDRLSELRTPTLLVVGDEDDGCLDVNVMLKRTMPAAALHVLPNTGHTVNHEEPEAFNALLDVFLEQVTAGRWPSRDPATLGRGLVGMVNDTSAPSPASVRASSKEIS</sequence>
<organism evidence="4 5">
    <name type="scientific">Sinosporangium siamense</name>
    <dbReference type="NCBI Taxonomy" id="1367973"/>
    <lineage>
        <taxon>Bacteria</taxon>
        <taxon>Bacillati</taxon>
        <taxon>Actinomycetota</taxon>
        <taxon>Actinomycetes</taxon>
        <taxon>Streptosporangiales</taxon>
        <taxon>Streptosporangiaceae</taxon>
        <taxon>Sinosporangium</taxon>
    </lineage>
</organism>
<comment type="caution">
    <text evidence="4">The sequence shown here is derived from an EMBL/GenBank/DDBJ whole genome shotgun (WGS) entry which is preliminary data.</text>
</comment>
<dbReference type="GO" id="GO:0016020">
    <property type="term" value="C:membrane"/>
    <property type="evidence" value="ECO:0007669"/>
    <property type="project" value="TreeGrafter"/>
</dbReference>
<name>A0A919RFQ9_9ACTN</name>
<accession>A0A919RFQ9</accession>
<protein>
    <submittedName>
        <fullName evidence="4">Hydrolase</fullName>
    </submittedName>
</protein>
<dbReference type="SUPFAM" id="SSF53474">
    <property type="entry name" value="alpha/beta-Hydrolases"/>
    <property type="match status" value="1"/>
</dbReference>
<evidence type="ECO:0000313" key="5">
    <source>
        <dbReference type="Proteomes" id="UP000606172"/>
    </source>
</evidence>
<dbReference type="AlphaFoldDB" id="A0A919RFQ9"/>
<keyword evidence="5" id="KW-1185">Reference proteome</keyword>
<dbReference type="InterPro" id="IPR029058">
    <property type="entry name" value="AB_hydrolase_fold"/>
</dbReference>